<dbReference type="Pfam" id="PF13229">
    <property type="entry name" value="Beta_helix"/>
    <property type="match status" value="1"/>
</dbReference>
<gene>
    <name evidence="14" type="ORF">GCM10007028_04250</name>
</gene>
<keyword evidence="3" id="KW-0812">Transmembrane</keyword>
<dbReference type="InterPro" id="IPR006626">
    <property type="entry name" value="PbH1"/>
</dbReference>
<keyword evidence="15" id="KW-1185">Reference proteome</keyword>
<dbReference type="SUPFAM" id="SSF141072">
    <property type="entry name" value="CalX-like"/>
    <property type="match status" value="1"/>
</dbReference>
<dbReference type="SUPFAM" id="SSF49785">
    <property type="entry name" value="Galactose-binding domain-like"/>
    <property type="match status" value="3"/>
</dbReference>
<dbReference type="NCBIfam" id="TIGR04183">
    <property type="entry name" value="Por_Secre_tail"/>
    <property type="match status" value="1"/>
</dbReference>
<evidence type="ECO:0000256" key="10">
    <source>
        <dbReference type="SAM" id="SignalP"/>
    </source>
</evidence>
<evidence type="ECO:0000259" key="12">
    <source>
        <dbReference type="Pfam" id="PF13229"/>
    </source>
</evidence>
<feature type="chain" id="PRO_5036765458" description="T9SS type A sorting domain-containing protein" evidence="10">
    <location>
        <begin position="23"/>
        <end position="1142"/>
    </location>
</feature>
<protein>
    <recommendedName>
        <fullName evidence="16">T9SS type A sorting domain-containing protein</fullName>
    </recommendedName>
</protein>
<dbReference type="InterPro" id="IPR021720">
    <property type="entry name" value="Malectin_dom"/>
</dbReference>
<keyword evidence="6" id="KW-1133">Transmembrane helix</keyword>
<dbReference type="Gene3D" id="2.60.40.2030">
    <property type="match status" value="1"/>
</dbReference>
<evidence type="ECO:0000256" key="2">
    <source>
        <dbReference type="ARBA" id="ARBA00009141"/>
    </source>
</evidence>
<dbReference type="RefSeq" id="WP_189359018.1">
    <property type="nucleotide sequence ID" value="NZ_BMWZ01000001.1"/>
</dbReference>
<name>A0A918QT49_9FLAO</name>
<keyword evidence="4 10" id="KW-0732">Signal</keyword>
<evidence type="ECO:0000259" key="13">
    <source>
        <dbReference type="Pfam" id="PF18962"/>
    </source>
</evidence>
<dbReference type="Gene3D" id="2.60.120.430">
    <property type="entry name" value="Galactose-binding lectin"/>
    <property type="match status" value="3"/>
</dbReference>
<evidence type="ECO:0008006" key="16">
    <source>
        <dbReference type="Google" id="ProtNLM"/>
    </source>
</evidence>
<evidence type="ECO:0000256" key="4">
    <source>
        <dbReference type="ARBA" id="ARBA00022729"/>
    </source>
</evidence>
<organism evidence="14 15">
    <name type="scientific">Algibacter mikhailovii</name>
    <dbReference type="NCBI Taxonomy" id="425498"/>
    <lineage>
        <taxon>Bacteria</taxon>
        <taxon>Pseudomonadati</taxon>
        <taxon>Bacteroidota</taxon>
        <taxon>Flavobacteriia</taxon>
        <taxon>Flavobacteriales</taxon>
        <taxon>Flavobacteriaceae</taxon>
        <taxon>Algibacter</taxon>
    </lineage>
</organism>
<evidence type="ECO:0000256" key="6">
    <source>
        <dbReference type="ARBA" id="ARBA00022989"/>
    </source>
</evidence>
<evidence type="ECO:0000256" key="3">
    <source>
        <dbReference type="ARBA" id="ARBA00022692"/>
    </source>
</evidence>
<dbReference type="SUPFAM" id="SSF51126">
    <property type="entry name" value="Pectin lyase-like"/>
    <property type="match status" value="1"/>
</dbReference>
<feature type="domain" description="Malectin" evidence="11">
    <location>
        <begin position="719"/>
        <end position="864"/>
    </location>
</feature>
<proteinExistence type="inferred from homology"/>
<feature type="domain" description="Right handed beta helix" evidence="12">
    <location>
        <begin position="131"/>
        <end position="276"/>
    </location>
</feature>
<keyword evidence="5" id="KW-0256">Endoplasmic reticulum</keyword>
<keyword evidence="7" id="KW-0472">Membrane</keyword>
<keyword evidence="8" id="KW-0325">Glycoprotein</keyword>
<dbReference type="Gene3D" id="2.160.20.10">
    <property type="entry name" value="Single-stranded right-handed beta-helix, Pectin lyase-like"/>
    <property type="match status" value="1"/>
</dbReference>
<evidence type="ECO:0000256" key="5">
    <source>
        <dbReference type="ARBA" id="ARBA00022824"/>
    </source>
</evidence>
<evidence type="ECO:0000313" key="14">
    <source>
        <dbReference type="EMBL" id="GGZ70295.1"/>
    </source>
</evidence>
<feature type="domain" description="Malectin" evidence="11">
    <location>
        <begin position="877"/>
        <end position="1022"/>
    </location>
</feature>
<evidence type="ECO:0000256" key="8">
    <source>
        <dbReference type="ARBA" id="ARBA00023180"/>
    </source>
</evidence>
<feature type="domain" description="Malectin" evidence="11">
    <location>
        <begin position="558"/>
        <end position="702"/>
    </location>
</feature>
<comment type="similarity">
    <text evidence="2">Belongs to the malectin family.</text>
</comment>
<dbReference type="InterPro" id="IPR026444">
    <property type="entry name" value="Secre_tail"/>
</dbReference>
<dbReference type="Proteomes" id="UP000636004">
    <property type="component" value="Unassembled WGS sequence"/>
</dbReference>
<sequence>MKTTIKLALFFTVLISTLQLNAQSIKASSFGFNATDATDAFREAIEADYDTIIIDKQASDWNVKPNKFFNIEDKVIIFEPGVVLRALPNEFSAGNNCLFWHVYPKNLTIIGYGAEFIMNKYELDLPDTVKSEYRHAISIIGGDNITIKGLNIKDACGDGIYIGSGPDMETDYSQNIYLEDIKITNAYRMGLTIISVENFYAKNCFITETKGTLPEAGLGIEPNTANQRLVNVNFENCSFTNNNHSGIFLSLQNIDGNSPPMSINFRDCYLTNNHDYTNKYTATEIQLGSSRNWENPIKGFVNFERVLIENSQWRAVTSKKGSDAYHTTFKDCIFKDIAQNTERQYNPIYLETAGDGTGKNRGHFIGGFDFDNVLISYTSDKPFLQAGYFSGKGVNDIVGSFKVINPKINVDPLYIGTSKDIDVDFSYDIVSKLPLSEVSFSKKNNIAIESIGKPIEYEVNRSGSTTFPLAVSYDIQGEAISGDDFGLLSKSIIIPSNASVNPMEIYPRKDGVSENVENFSLSLQPSSHYTISSENELFFQIHDESGAEVPEEEIELPLRINAGGATAIYQGETFVGDRFFQGGDSFVNSSTVLAELYQSERSSDDSVFNYNIPLPDGTYEITLHFAEIYWGATGGASADIGKRVFDVEIEGDSVLNNFDLNNEIGPETAITKTFKVKVFDGELNMKFHTLGEDGVDQPKLSAFEISEEVPETPSTSLPLRINSGGPTIEVQGDTFIADEYFVGGQSYENVQAKVSNLYKTERSSDEAIFNYNIPLANGTYELKLHFAEIYWGATGGGSGGVSDRIFDVNIEGVTELNNYDIIKEVGTETVIIKTFNIIVSDGELNMTFESQGSDGTDQPKLSAIEILEKSEIQDFDLRINAGGPTVDFKGETFIADQYFSGGQTYENTNATVASLYQTERSSDEAFFSYDIPLENGTYDVTLHLAEIYWGANGGGTGATGVRIFDADIEGVTVLNDYDIYKDVGSQTEVTKTFTVNVTDEVLNLTFDALESDHGDQPKVSAIEITGKVSNGITGIAAAGGSSNIKISNETRPSNLEKNNNIKTINEVQEIVVFPNPTSDRLTIKGIDNLKTITVFSYSGQVLQSLQVSNYETTLDLSGYPSGIYLVQVLDKNKINNFKVVKK</sequence>
<dbReference type="InterPro" id="IPR038081">
    <property type="entry name" value="CalX-like_sf"/>
</dbReference>
<dbReference type="Pfam" id="PF18962">
    <property type="entry name" value="Por_Secre_tail"/>
    <property type="match status" value="1"/>
</dbReference>
<evidence type="ECO:0000313" key="15">
    <source>
        <dbReference type="Proteomes" id="UP000636004"/>
    </source>
</evidence>
<evidence type="ECO:0000256" key="1">
    <source>
        <dbReference type="ARBA" id="ARBA00004115"/>
    </source>
</evidence>
<reference evidence="14" key="2">
    <citation type="submission" date="2020-09" db="EMBL/GenBank/DDBJ databases">
        <authorList>
            <person name="Sun Q."/>
            <person name="Kim S."/>
        </authorList>
    </citation>
    <scope>NUCLEOTIDE SEQUENCE</scope>
    <source>
        <strain evidence="14">KCTC 12710</strain>
    </source>
</reference>
<feature type="signal peptide" evidence="10">
    <location>
        <begin position="1"/>
        <end position="22"/>
    </location>
</feature>
<feature type="domain" description="Secretion system C-terminal sorting" evidence="13">
    <location>
        <begin position="1072"/>
        <end position="1134"/>
    </location>
</feature>
<reference evidence="14" key="1">
    <citation type="journal article" date="2014" name="Int. J. Syst. Evol. Microbiol.">
        <title>Complete genome sequence of Corynebacterium casei LMG S-19264T (=DSM 44701T), isolated from a smear-ripened cheese.</title>
        <authorList>
            <consortium name="US DOE Joint Genome Institute (JGI-PGF)"/>
            <person name="Walter F."/>
            <person name="Albersmeier A."/>
            <person name="Kalinowski J."/>
            <person name="Ruckert C."/>
        </authorList>
    </citation>
    <scope>NUCLEOTIDE SEQUENCE</scope>
    <source>
        <strain evidence="14">KCTC 12710</strain>
    </source>
</reference>
<evidence type="ECO:0000256" key="7">
    <source>
        <dbReference type="ARBA" id="ARBA00023136"/>
    </source>
</evidence>
<evidence type="ECO:0000256" key="9">
    <source>
        <dbReference type="ARBA" id="ARBA00023277"/>
    </source>
</evidence>
<dbReference type="EMBL" id="BMWZ01000001">
    <property type="protein sequence ID" value="GGZ70295.1"/>
    <property type="molecule type" value="Genomic_DNA"/>
</dbReference>
<dbReference type="GO" id="GO:0016020">
    <property type="term" value="C:membrane"/>
    <property type="evidence" value="ECO:0007669"/>
    <property type="project" value="TreeGrafter"/>
</dbReference>
<dbReference type="InterPro" id="IPR039155">
    <property type="entry name" value="MLEC"/>
</dbReference>
<dbReference type="PANTHER" id="PTHR13460">
    <property type="match status" value="1"/>
</dbReference>
<dbReference type="Pfam" id="PF11721">
    <property type="entry name" value="Malectin"/>
    <property type="match status" value="3"/>
</dbReference>
<evidence type="ECO:0000259" key="11">
    <source>
        <dbReference type="Pfam" id="PF11721"/>
    </source>
</evidence>
<dbReference type="InterPro" id="IPR011050">
    <property type="entry name" value="Pectin_lyase_fold/virulence"/>
</dbReference>
<comment type="caution">
    <text evidence="14">The sequence shown here is derived from an EMBL/GenBank/DDBJ whole genome shotgun (WGS) entry which is preliminary data.</text>
</comment>
<dbReference type="GO" id="GO:0030246">
    <property type="term" value="F:carbohydrate binding"/>
    <property type="evidence" value="ECO:0007669"/>
    <property type="project" value="InterPro"/>
</dbReference>
<dbReference type="AlphaFoldDB" id="A0A918QT49"/>
<dbReference type="InterPro" id="IPR039448">
    <property type="entry name" value="Beta_helix"/>
</dbReference>
<dbReference type="PANTHER" id="PTHR13460:SF0">
    <property type="entry name" value="MALECTIN"/>
    <property type="match status" value="1"/>
</dbReference>
<keyword evidence="9" id="KW-0119">Carbohydrate metabolism</keyword>
<dbReference type="SMART" id="SM00710">
    <property type="entry name" value="PbH1"/>
    <property type="match status" value="4"/>
</dbReference>
<comment type="subcellular location">
    <subcellularLocation>
        <location evidence="1">Endoplasmic reticulum membrane</location>
        <topology evidence="1">Single-pass type I membrane protein</topology>
    </subcellularLocation>
</comment>
<dbReference type="InterPro" id="IPR008979">
    <property type="entry name" value="Galactose-bd-like_sf"/>
</dbReference>
<accession>A0A918QT49</accession>
<dbReference type="InterPro" id="IPR012334">
    <property type="entry name" value="Pectin_lyas_fold"/>
</dbReference>